<accession>A0A328E440</accession>
<dbReference type="InterPro" id="IPR017853">
    <property type="entry name" value="GH"/>
</dbReference>
<proteinExistence type="inferred from homology"/>
<keyword evidence="3" id="KW-0378">Hydrolase</keyword>
<evidence type="ECO:0000256" key="3">
    <source>
        <dbReference type="ARBA" id="ARBA00022801"/>
    </source>
</evidence>
<dbReference type="InterPro" id="IPR001360">
    <property type="entry name" value="Glyco_hydro_1"/>
</dbReference>
<dbReference type="InterPro" id="IPR033132">
    <property type="entry name" value="GH_1_N_CS"/>
</dbReference>
<keyword evidence="8" id="KW-1185">Reference proteome</keyword>
<dbReference type="FunFam" id="3.20.20.80:FF:000022">
    <property type="entry name" value="Beta-glucosidase 11"/>
    <property type="match status" value="1"/>
</dbReference>
<dbReference type="PRINTS" id="PR00131">
    <property type="entry name" value="GLHYDRLASE1"/>
</dbReference>
<evidence type="ECO:0008006" key="9">
    <source>
        <dbReference type="Google" id="ProtNLM"/>
    </source>
</evidence>
<dbReference type="Pfam" id="PF00232">
    <property type="entry name" value="Glyco_hydro_1"/>
    <property type="match status" value="1"/>
</dbReference>
<protein>
    <recommendedName>
        <fullName evidence="9">Beta-glucosidase</fullName>
    </recommendedName>
</protein>
<evidence type="ECO:0000256" key="5">
    <source>
        <dbReference type="RuleBase" id="RU003690"/>
    </source>
</evidence>
<name>A0A328E440_9ASTE</name>
<feature type="chain" id="PRO_5016345461" description="Beta-glucosidase" evidence="6">
    <location>
        <begin position="24"/>
        <end position="516"/>
    </location>
</feature>
<keyword evidence="4" id="KW-0326">Glycosidase</keyword>
<sequence length="516" mass="58224">MAIYVGQFVIIIILALLCASSYSNDNAVPSQNISSPSFARKDFPPDFLFGASGSAYQFEGAANKDGRGPSIWDTYSRNHSERISDHTTGDIAIDFYHRYKEDIKLMKYEGMDAFRFSISWSRILPYGKVSKGINQQGIAFYKNLIDELIANGIIPTVTLFHWDVPQALEDEYQGFLSPLIVDDFRDYADLCFREFGKKVKLFTSINEPWTFASKGYDSGDFAPGRCSPFMNSAIGCLGGDSATEPYIVAHHILLAHAAAARLYKQKYQAIQKGEIGIVLVSHWFEPYSSTQEDKKAAQQAIDFMLGWALHPLTYGHYPKSMRSLVGERLPKFTPDQSEMVKGSIDFLGLNYYTARYASYISSPNKVNISYTFDSQANLTSKKDGQLIGEATGSVEFFVVPSGLKKLLLYTKQNYKNPTIYITECGMSSLHVTSAVQEGVNDIQRVKFYRSHISALKDAMELGGNVKGFFAWSFFDNYEWSSGYTSRFGLNFIDYKNGLKRYPKKSAIWMKKFLQKN</sequence>
<dbReference type="PANTHER" id="PTHR10353:SF318">
    <property type="entry name" value="BETA-GLUCOSIDASE 31-RELATED"/>
    <property type="match status" value="1"/>
</dbReference>
<evidence type="ECO:0000256" key="1">
    <source>
        <dbReference type="ARBA" id="ARBA00010838"/>
    </source>
</evidence>
<gene>
    <name evidence="7" type="ORF">DM860_018217</name>
</gene>
<comment type="similarity">
    <text evidence="1 5">Belongs to the glycosyl hydrolase 1 family.</text>
</comment>
<dbReference type="GO" id="GO:0009821">
    <property type="term" value="P:alkaloid biosynthetic process"/>
    <property type="evidence" value="ECO:0007669"/>
    <property type="project" value="UniProtKB-ARBA"/>
</dbReference>
<dbReference type="PROSITE" id="PS00653">
    <property type="entry name" value="GLYCOSYL_HYDROL_F1_2"/>
    <property type="match status" value="1"/>
</dbReference>
<keyword evidence="2" id="KW-0017">Alkaloid metabolism</keyword>
<dbReference type="SUPFAM" id="SSF51445">
    <property type="entry name" value="(Trans)glycosidases"/>
    <property type="match status" value="1"/>
</dbReference>
<dbReference type="AlphaFoldDB" id="A0A328E440"/>
<comment type="caution">
    <text evidence="7">The sequence shown here is derived from an EMBL/GenBank/DDBJ whole genome shotgun (WGS) entry which is preliminary data.</text>
</comment>
<evidence type="ECO:0000256" key="4">
    <source>
        <dbReference type="ARBA" id="ARBA00023295"/>
    </source>
</evidence>
<dbReference type="PANTHER" id="PTHR10353">
    <property type="entry name" value="GLYCOSYL HYDROLASE"/>
    <property type="match status" value="1"/>
</dbReference>
<feature type="signal peptide" evidence="6">
    <location>
        <begin position="1"/>
        <end position="23"/>
    </location>
</feature>
<organism evidence="7 8">
    <name type="scientific">Cuscuta australis</name>
    <dbReference type="NCBI Taxonomy" id="267555"/>
    <lineage>
        <taxon>Eukaryota</taxon>
        <taxon>Viridiplantae</taxon>
        <taxon>Streptophyta</taxon>
        <taxon>Embryophyta</taxon>
        <taxon>Tracheophyta</taxon>
        <taxon>Spermatophyta</taxon>
        <taxon>Magnoliopsida</taxon>
        <taxon>eudicotyledons</taxon>
        <taxon>Gunneridae</taxon>
        <taxon>Pentapetalae</taxon>
        <taxon>asterids</taxon>
        <taxon>lamiids</taxon>
        <taxon>Solanales</taxon>
        <taxon>Convolvulaceae</taxon>
        <taxon>Cuscuteae</taxon>
        <taxon>Cuscuta</taxon>
        <taxon>Cuscuta subgen. Grammica</taxon>
        <taxon>Cuscuta sect. Cleistogrammica</taxon>
    </lineage>
</organism>
<dbReference type="GO" id="GO:0008422">
    <property type="term" value="F:beta-glucosidase activity"/>
    <property type="evidence" value="ECO:0007669"/>
    <property type="project" value="TreeGrafter"/>
</dbReference>
<evidence type="ECO:0000256" key="6">
    <source>
        <dbReference type="SAM" id="SignalP"/>
    </source>
</evidence>
<keyword evidence="6" id="KW-0732">Signal</keyword>
<evidence type="ECO:0000313" key="8">
    <source>
        <dbReference type="Proteomes" id="UP000249390"/>
    </source>
</evidence>
<dbReference type="Proteomes" id="UP000249390">
    <property type="component" value="Unassembled WGS sequence"/>
</dbReference>
<dbReference type="EMBL" id="NQVE01000051">
    <property type="protein sequence ID" value="RAL51191.1"/>
    <property type="molecule type" value="Genomic_DNA"/>
</dbReference>
<evidence type="ECO:0000256" key="2">
    <source>
        <dbReference type="ARBA" id="ARBA00022589"/>
    </source>
</evidence>
<evidence type="ECO:0000313" key="7">
    <source>
        <dbReference type="EMBL" id="RAL51191.1"/>
    </source>
</evidence>
<reference evidence="7 8" key="1">
    <citation type="submission" date="2018-06" db="EMBL/GenBank/DDBJ databases">
        <title>The Genome of Cuscuta australis (Dodder) Provides Insight into the Evolution of Plant Parasitism.</title>
        <authorList>
            <person name="Liu H."/>
        </authorList>
    </citation>
    <scope>NUCLEOTIDE SEQUENCE [LARGE SCALE GENOMIC DNA]</scope>
    <source>
        <strain evidence="8">cv. Yunnan</strain>
        <tissue evidence="7">Vines</tissue>
    </source>
</reference>
<dbReference type="Gene3D" id="3.20.20.80">
    <property type="entry name" value="Glycosidases"/>
    <property type="match status" value="1"/>
</dbReference>
<dbReference type="GO" id="GO:0005975">
    <property type="term" value="P:carbohydrate metabolic process"/>
    <property type="evidence" value="ECO:0007669"/>
    <property type="project" value="InterPro"/>
</dbReference>